<evidence type="ECO:0000256" key="1">
    <source>
        <dbReference type="ARBA" id="ARBA00008791"/>
    </source>
</evidence>
<dbReference type="Pfam" id="PF00582">
    <property type="entry name" value="Usp"/>
    <property type="match status" value="1"/>
</dbReference>
<proteinExistence type="inferred from homology"/>
<dbReference type="InterPro" id="IPR014729">
    <property type="entry name" value="Rossmann-like_a/b/a_fold"/>
</dbReference>
<dbReference type="Gene3D" id="3.40.50.620">
    <property type="entry name" value="HUPs"/>
    <property type="match status" value="1"/>
</dbReference>
<evidence type="ECO:0000259" key="2">
    <source>
        <dbReference type="Pfam" id="PF00582"/>
    </source>
</evidence>
<name>A0A1D9GGR5_9GAMM</name>
<dbReference type="InterPro" id="IPR006016">
    <property type="entry name" value="UspA"/>
</dbReference>
<dbReference type="Proteomes" id="UP000177445">
    <property type="component" value="Chromosome"/>
</dbReference>
<dbReference type="RefSeq" id="WP_070964708.1">
    <property type="nucleotide sequence ID" value="NZ_CP017715.1"/>
</dbReference>
<protein>
    <submittedName>
        <fullName evidence="3">Universal stress protein UspA</fullName>
    </submittedName>
</protein>
<dbReference type="AlphaFoldDB" id="A0A1D9GGR5"/>
<dbReference type="KEGG" id="msq:BKP64_00835"/>
<comment type="similarity">
    <text evidence="1">Belongs to the universal stress protein A family.</text>
</comment>
<gene>
    <name evidence="3" type="ORF">BKP64_00835</name>
</gene>
<organism evidence="3 4">
    <name type="scientific">Marinobacter salinus</name>
    <dbReference type="NCBI Taxonomy" id="1874317"/>
    <lineage>
        <taxon>Bacteria</taxon>
        <taxon>Pseudomonadati</taxon>
        <taxon>Pseudomonadota</taxon>
        <taxon>Gammaproteobacteria</taxon>
        <taxon>Pseudomonadales</taxon>
        <taxon>Marinobacteraceae</taxon>
        <taxon>Marinobacter</taxon>
    </lineage>
</organism>
<reference evidence="3 4" key="1">
    <citation type="submission" date="2016-10" db="EMBL/GenBank/DDBJ databases">
        <title>Marinobacter salinus sp. nov., a moderately halophilic bacterium isolated from a tidal flat environment.</title>
        <authorList>
            <person name="Park S.-J."/>
        </authorList>
    </citation>
    <scope>NUCLEOTIDE SEQUENCE [LARGE SCALE GENOMIC DNA]</scope>
    <source>
        <strain evidence="3 4">Hb8</strain>
    </source>
</reference>
<dbReference type="PRINTS" id="PR01438">
    <property type="entry name" value="UNVRSLSTRESS"/>
</dbReference>
<feature type="domain" description="UspA" evidence="2">
    <location>
        <begin position="8"/>
        <end position="144"/>
    </location>
</feature>
<dbReference type="OrthoDB" id="9777884at2"/>
<dbReference type="STRING" id="1874317.BKP64_00835"/>
<keyword evidence="4" id="KW-1185">Reference proteome</keyword>
<dbReference type="CDD" id="cd00293">
    <property type="entry name" value="USP-like"/>
    <property type="match status" value="1"/>
</dbReference>
<dbReference type="SUPFAM" id="SSF52402">
    <property type="entry name" value="Adenine nucleotide alpha hydrolases-like"/>
    <property type="match status" value="1"/>
</dbReference>
<evidence type="ECO:0000313" key="4">
    <source>
        <dbReference type="Proteomes" id="UP000177445"/>
    </source>
</evidence>
<evidence type="ECO:0000313" key="3">
    <source>
        <dbReference type="EMBL" id="AOY86837.1"/>
    </source>
</evidence>
<dbReference type="EMBL" id="CP017715">
    <property type="protein sequence ID" value="AOY86837.1"/>
    <property type="molecule type" value="Genomic_DNA"/>
</dbReference>
<dbReference type="PANTHER" id="PTHR46268:SF6">
    <property type="entry name" value="UNIVERSAL STRESS PROTEIN UP12"/>
    <property type="match status" value="1"/>
</dbReference>
<sequence length="146" mass="15430">MEKGSPSIVVACDGSEQSSGAAKMAAELAKATGQPLKLVSVYPYSKSSTLVVAGVEHSKIEAEKQKYGREVFDAAKEAMDKEVPVAEEVLLHGDPAHEILEYMQGHPGTHLVLGRRGHSMVRSLTLGSVSEKIVRHAVGPVTVVGA</sequence>
<accession>A0A1D9GGR5</accession>
<dbReference type="InterPro" id="IPR006015">
    <property type="entry name" value="Universal_stress_UspA"/>
</dbReference>
<dbReference type="PANTHER" id="PTHR46268">
    <property type="entry name" value="STRESS RESPONSE PROTEIN NHAX"/>
    <property type="match status" value="1"/>
</dbReference>